<evidence type="ECO:0000256" key="1">
    <source>
        <dbReference type="SAM" id="MobiDB-lite"/>
    </source>
</evidence>
<feature type="compositionally biased region" description="Polar residues" evidence="1">
    <location>
        <begin position="860"/>
        <end position="871"/>
    </location>
</feature>
<dbReference type="Pfam" id="PF01266">
    <property type="entry name" value="DAO"/>
    <property type="match status" value="1"/>
</dbReference>
<feature type="compositionally biased region" description="Low complexity" evidence="1">
    <location>
        <begin position="844"/>
        <end position="859"/>
    </location>
</feature>
<evidence type="ECO:0000313" key="3">
    <source>
        <dbReference type="EMBL" id="EJK55041.1"/>
    </source>
</evidence>
<feature type="compositionally biased region" description="Basic and acidic residues" evidence="1">
    <location>
        <begin position="963"/>
        <end position="978"/>
    </location>
</feature>
<dbReference type="PANTHER" id="PTHR13847:SF150">
    <property type="entry name" value="OXIDOREDUCTASE TDA3-RELATED"/>
    <property type="match status" value="1"/>
</dbReference>
<dbReference type="Gene3D" id="3.50.50.60">
    <property type="entry name" value="FAD/NAD(P)-binding domain"/>
    <property type="match status" value="2"/>
</dbReference>
<accession>K0S1X2</accession>
<keyword evidence="4" id="KW-1185">Reference proteome</keyword>
<feature type="region of interest" description="Disordered" evidence="1">
    <location>
        <begin position="840"/>
        <end position="871"/>
    </location>
</feature>
<evidence type="ECO:0000259" key="2">
    <source>
        <dbReference type="Pfam" id="PF01266"/>
    </source>
</evidence>
<feature type="region of interest" description="Disordered" evidence="1">
    <location>
        <begin position="952"/>
        <end position="981"/>
    </location>
</feature>
<sequence length="1003" mass="106636">MLGAGAAAAENKHFETRVIFFRFYLPVIALGFFLKEDGSGVWVWVVNACGHCETILLAFSKIVVAGGGVVGNSIAYFLAKEHGVACTIVDPIGIAPAASGKAGGFLARDWSDGSPIQELQRRSFDLHAEIAEHLGPEIIDYRRLECVAVAVDGSSAKKPGGKKLEGLEWADIGAVGSRPMGGPDTIAQVHPKKLCETMFRFSQEAAGSKLVVGKVVGADVDGGEVTGVRLEDGTRLDADALVVACGPWSDAARNWFGQEISLPSFGGIKYHSILVRSPRVLSQAVFFQGHGDPEVYPRPDGDAYITGFPDGPLFSMKETPGEEEVRAEKIDQLVDATEKTSSELGGIKPHTVQSCYLPTTTDGLPVIGPIAGVEGGFIASGHGCWGILNSPATGQAMAELLVKVVYGKYPFFNASSDAAIAGNVCKTCTHLASRLRLTPAINDRTRTRSRPTPKNTSKINFWRASRGMRDRKILGVRGSESRHLQIAQELVEEMEPAPLSSNPVGRIVAEKASPNSTALVVSGDILLASSSAARDSRDGRRIIGIGEECNPSLQTETGDGLDVGILSCRDGSVCIEDGTSDLGGRCLRVPFALTPDDGGIGGVLSSSSLRSQTSPCSQWLGWYPIEENQPCYREGPGGQTCHDLAAFSKIGSLYYPCCISLCCDEAATADDGDFCFSEESGNFDFEPVVNTPYAEDERTVCTTREDCERAATEYWLTSTTAGDFPTKGCFMKAGMAFFSTGTIDEMSTTTLPGVQRRVWCGPRSISVPRPPTIAASESRKSAPCLTETDCRRAASGRDVRVGSFRTKGCFEKNGRVYFGKEGSNADMSRVDLPRAQSRLTCPPSAGAASSSVESDSANSDPGTTQVCTTESSCRNAANRSDEIETFRKVGGAGSGGARVTKGCFKKGSGAFWNGRGTAAEMAKSDLPGVQERIWCGRNGGRRDLERDMEFPEGTEADVAVPAVEHEKEPPSSGADHRSTSSKRGRLLVLLAAVSAGLSSSIVF</sequence>
<gene>
    <name evidence="3" type="ORF">THAOC_25273</name>
</gene>
<dbReference type="InterPro" id="IPR006076">
    <property type="entry name" value="FAD-dep_OxRdtase"/>
</dbReference>
<dbReference type="OrthoDB" id="498204at2759"/>
<dbReference type="SUPFAM" id="SSF51905">
    <property type="entry name" value="FAD/NAD(P)-binding domain"/>
    <property type="match status" value="1"/>
</dbReference>
<name>K0S1X2_THAOC</name>
<dbReference type="GO" id="GO:0005737">
    <property type="term" value="C:cytoplasm"/>
    <property type="evidence" value="ECO:0007669"/>
    <property type="project" value="TreeGrafter"/>
</dbReference>
<comment type="caution">
    <text evidence="3">The sequence shown here is derived from an EMBL/GenBank/DDBJ whole genome shotgun (WGS) entry which is preliminary data.</text>
</comment>
<dbReference type="InterPro" id="IPR036188">
    <property type="entry name" value="FAD/NAD-bd_sf"/>
</dbReference>
<dbReference type="eggNOG" id="KOG2852">
    <property type="taxonomic scope" value="Eukaryota"/>
</dbReference>
<proteinExistence type="predicted"/>
<dbReference type="FunFam" id="3.50.50.60:FF:000764">
    <property type="entry name" value="D-amino acid dehydrogenase"/>
    <property type="match status" value="1"/>
</dbReference>
<dbReference type="AlphaFoldDB" id="K0S1X2"/>
<feature type="domain" description="FAD dependent oxidoreductase" evidence="2">
    <location>
        <begin position="61"/>
        <end position="400"/>
    </location>
</feature>
<reference evidence="3 4" key="1">
    <citation type="journal article" date="2012" name="Genome Biol.">
        <title>Genome and low-iron response of an oceanic diatom adapted to chronic iron limitation.</title>
        <authorList>
            <person name="Lommer M."/>
            <person name="Specht M."/>
            <person name="Roy A.S."/>
            <person name="Kraemer L."/>
            <person name="Andreson R."/>
            <person name="Gutowska M.A."/>
            <person name="Wolf J."/>
            <person name="Bergner S.V."/>
            <person name="Schilhabel M.B."/>
            <person name="Klostermeier U.C."/>
            <person name="Beiko R.G."/>
            <person name="Rosenstiel P."/>
            <person name="Hippler M."/>
            <person name="Laroche J."/>
        </authorList>
    </citation>
    <scope>NUCLEOTIDE SEQUENCE [LARGE SCALE GENOMIC DNA]</scope>
    <source>
        <strain evidence="3 4">CCMP1005</strain>
    </source>
</reference>
<dbReference type="EMBL" id="AGNL01034836">
    <property type="protein sequence ID" value="EJK55041.1"/>
    <property type="molecule type" value="Genomic_DNA"/>
</dbReference>
<dbReference type="Proteomes" id="UP000266841">
    <property type="component" value="Unassembled WGS sequence"/>
</dbReference>
<organism evidence="3 4">
    <name type="scientific">Thalassiosira oceanica</name>
    <name type="common">Marine diatom</name>
    <dbReference type="NCBI Taxonomy" id="159749"/>
    <lineage>
        <taxon>Eukaryota</taxon>
        <taxon>Sar</taxon>
        <taxon>Stramenopiles</taxon>
        <taxon>Ochrophyta</taxon>
        <taxon>Bacillariophyta</taxon>
        <taxon>Coscinodiscophyceae</taxon>
        <taxon>Thalassiosirophycidae</taxon>
        <taxon>Thalassiosirales</taxon>
        <taxon>Thalassiosiraceae</taxon>
        <taxon>Thalassiosira</taxon>
    </lineage>
</organism>
<evidence type="ECO:0000313" key="4">
    <source>
        <dbReference type="Proteomes" id="UP000266841"/>
    </source>
</evidence>
<dbReference type="PANTHER" id="PTHR13847">
    <property type="entry name" value="SARCOSINE DEHYDROGENASE-RELATED"/>
    <property type="match status" value="1"/>
</dbReference>
<protein>
    <recommendedName>
        <fullName evidence="2">FAD dependent oxidoreductase domain-containing protein</fullName>
    </recommendedName>
</protein>
<dbReference type="Gene3D" id="3.30.9.10">
    <property type="entry name" value="D-Amino Acid Oxidase, subunit A, domain 2"/>
    <property type="match status" value="2"/>
</dbReference>